<keyword evidence="4" id="KW-0378">Hydrolase</keyword>
<evidence type="ECO:0000256" key="1">
    <source>
        <dbReference type="ARBA" id="ARBA00005801"/>
    </source>
</evidence>
<keyword evidence="2" id="KW-0472">Membrane</keyword>
<dbReference type="PANTHER" id="PTHR30487">
    <property type="entry name" value="TYPE 4 PREPILIN-LIKE PROTEINS LEADER PEPTIDE-PROCESSING ENZYME"/>
    <property type="match status" value="1"/>
</dbReference>
<dbReference type="RefSeq" id="WP_014787362.1">
    <property type="nucleotide sequence ID" value="NC_018014.1"/>
</dbReference>
<evidence type="ECO:0000313" key="4">
    <source>
        <dbReference type="EMBL" id="AFL90102.1"/>
    </source>
</evidence>
<dbReference type="EMBL" id="CP003379">
    <property type="protein sequence ID" value="AFL90102.1"/>
    <property type="molecule type" value="Genomic_DNA"/>
</dbReference>
<protein>
    <submittedName>
        <fullName evidence="4">Flp pilus assembly protein, protease CpaA</fullName>
    </submittedName>
</protein>
<comment type="similarity">
    <text evidence="1">Belongs to the peptidase A24 family.</text>
</comment>
<name>I3ZLI4_TERRK</name>
<proteinExistence type="inferred from homology"/>
<dbReference type="KEGG" id="trs:Terro_3893"/>
<dbReference type="Proteomes" id="UP000006056">
    <property type="component" value="Chromosome"/>
</dbReference>
<feature type="transmembrane region" description="Helical" evidence="2">
    <location>
        <begin position="7"/>
        <end position="25"/>
    </location>
</feature>
<organism evidence="4 5">
    <name type="scientific">Terriglobus roseus (strain DSM 18391 / NRRL B-41598 / KBS 63)</name>
    <dbReference type="NCBI Taxonomy" id="926566"/>
    <lineage>
        <taxon>Bacteria</taxon>
        <taxon>Pseudomonadati</taxon>
        <taxon>Acidobacteriota</taxon>
        <taxon>Terriglobia</taxon>
        <taxon>Terriglobales</taxon>
        <taxon>Acidobacteriaceae</taxon>
        <taxon>Terriglobus</taxon>
    </lineage>
</organism>
<dbReference type="HOGENOM" id="CLU_057101_4_0_0"/>
<gene>
    <name evidence="4" type="ordered locus">Terro_3893</name>
</gene>
<dbReference type="AlphaFoldDB" id="I3ZLI4"/>
<reference evidence="4 5" key="1">
    <citation type="submission" date="2012-06" db="EMBL/GenBank/DDBJ databases">
        <title>Complete genome of Terriglobus roseus DSM 18391.</title>
        <authorList>
            <consortium name="US DOE Joint Genome Institute (JGI-PGF)"/>
            <person name="Lucas S."/>
            <person name="Copeland A."/>
            <person name="Lapidus A."/>
            <person name="Glavina del Rio T."/>
            <person name="Dalin E."/>
            <person name="Tice H."/>
            <person name="Bruce D."/>
            <person name="Goodwin L."/>
            <person name="Pitluck S."/>
            <person name="Peters L."/>
            <person name="Mikhailova N."/>
            <person name="Munk A.C.C."/>
            <person name="Kyrpides N."/>
            <person name="Mavromatis K."/>
            <person name="Ivanova N."/>
            <person name="Brettin T."/>
            <person name="Detter J.C."/>
            <person name="Han C."/>
            <person name="Larimer F."/>
            <person name="Land M."/>
            <person name="Hauser L."/>
            <person name="Markowitz V."/>
            <person name="Cheng J.-F."/>
            <person name="Hugenholtz P."/>
            <person name="Woyke T."/>
            <person name="Wu D."/>
            <person name="Brambilla E."/>
            <person name="Klenk H.-P."/>
            <person name="Eisen J.A."/>
        </authorList>
    </citation>
    <scope>NUCLEOTIDE SEQUENCE [LARGE SCALE GENOMIC DNA]</scope>
    <source>
        <strain evidence="5">DSM 18391 / NRRL B-41598 / KBS 63</strain>
    </source>
</reference>
<dbReference type="Pfam" id="PF01478">
    <property type="entry name" value="Peptidase_A24"/>
    <property type="match status" value="1"/>
</dbReference>
<dbReference type="GO" id="GO:0004190">
    <property type="term" value="F:aspartic-type endopeptidase activity"/>
    <property type="evidence" value="ECO:0007669"/>
    <property type="project" value="InterPro"/>
</dbReference>
<dbReference type="GO" id="GO:0006465">
    <property type="term" value="P:signal peptide processing"/>
    <property type="evidence" value="ECO:0007669"/>
    <property type="project" value="TreeGrafter"/>
</dbReference>
<feature type="transmembrane region" description="Helical" evidence="2">
    <location>
        <begin position="99"/>
        <end position="119"/>
    </location>
</feature>
<keyword evidence="2" id="KW-1133">Transmembrane helix</keyword>
<accession>I3ZLI4</accession>
<evidence type="ECO:0000259" key="3">
    <source>
        <dbReference type="Pfam" id="PF01478"/>
    </source>
</evidence>
<evidence type="ECO:0000256" key="2">
    <source>
        <dbReference type="SAM" id="Phobius"/>
    </source>
</evidence>
<feature type="transmembrane region" description="Helical" evidence="2">
    <location>
        <begin position="31"/>
        <end position="50"/>
    </location>
</feature>
<dbReference type="eggNOG" id="COG4960">
    <property type="taxonomic scope" value="Bacteria"/>
</dbReference>
<keyword evidence="2" id="KW-0812">Transmembrane</keyword>
<dbReference type="Gene3D" id="1.20.120.1220">
    <property type="match status" value="1"/>
</dbReference>
<dbReference type="OrthoDB" id="5508079at2"/>
<dbReference type="PANTHER" id="PTHR30487:SF0">
    <property type="entry name" value="PREPILIN LEADER PEPTIDASE_N-METHYLTRANSFERASE-RELATED"/>
    <property type="match status" value="1"/>
</dbReference>
<dbReference type="STRING" id="926566.Terro_3893"/>
<sequence length="177" mass="18984">MIHIERDLMYATAANLAAFTAAIWDVTTRRIPNRLVLVAFTVGLVLHVVFDGWRGLLAALLSGFVAGAIFFAFFLAGGMGGGDVKLMAAVATLYGFANMPYLLVLTSLAGGVMAVLLALRHRRLRETLSNVGTLVSHHRHEGLEPHEVHHVRNLSSLRLPYGVAIAAGCLLVAMGRG</sequence>
<feature type="transmembrane region" description="Helical" evidence="2">
    <location>
        <begin position="57"/>
        <end position="79"/>
    </location>
</feature>
<dbReference type="InterPro" id="IPR000045">
    <property type="entry name" value="Prepilin_IV_endopep_pep"/>
</dbReference>
<keyword evidence="4" id="KW-0645">Protease</keyword>
<keyword evidence="5" id="KW-1185">Reference proteome</keyword>
<evidence type="ECO:0000313" key="5">
    <source>
        <dbReference type="Proteomes" id="UP000006056"/>
    </source>
</evidence>
<feature type="domain" description="Prepilin type IV endopeptidase peptidase" evidence="3">
    <location>
        <begin position="17"/>
        <end position="115"/>
    </location>
</feature>
<dbReference type="GO" id="GO:0005886">
    <property type="term" value="C:plasma membrane"/>
    <property type="evidence" value="ECO:0007669"/>
    <property type="project" value="TreeGrafter"/>
</dbReference>
<dbReference type="InterPro" id="IPR050882">
    <property type="entry name" value="Prepilin_peptidase/N-MTase"/>
</dbReference>